<accession>A0A418XSY1</accession>
<evidence type="ECO:0000259" key="2">
    <source>
        <dbReference type="Pfam" id="PF22895"/>
    </source>
</evidence>
<feature type="transmembrane region" description="Helical" evidence="1">
    <location>
        <begin position="189"/>
        <end position="212"/>
    </location>
</feature>
<feature type="domain" description="DUF7024" evidence="2">
    <location>
        <begin position="558"/>
        <end position="672"/>
    </location>
</feature>
<feature type="transmembrane region" description="Helical" evidence="1">
    <location>
        <begin position="324"/>
        <end position="342"/>
    </location>
</feature>
<evidence type="ECO:0000256" key="1">
    <source>
        <dbReference type="SAM" id="Phobius"/>
    </source>
</evidence>
<name>A0A418XSY1_9BURK</name>
<keyword evidence="1" id="KW-0812">Transmembrane</keyword>
<organism evidence="3 4">
    <name type="scientific">Massilia cavernae</name>
    <dbReference type="NCBI Taxonomy" id="2320864"/>
    <lineage>
        <taxon>Bacteria</taxon>
        <taxon>Pseudomonadati</taxon>
        <taxon>Pseudomonadota</taxon>
        <taxon>Betaproteobacteria</taxon>
        <taxon>Burkholderiales</taxon>
        <taxon>Oxalobacteraceae</taxon>
        <taxon>Telluria group</taxon>
        <taxon>Massilia</taxon>
    </lineage>
</organism>
<proteinExistence type="predicted"/>
<evidence type="ECO:0000313" key="3">
    <source>
        <dbReference type="EMBL" id="RJG15718.1"/>
    </source>
</evidence>
<comment type="caution">
    <text evidence="3">The sequence shown here is derived from an EMBL/GenBank/DDBJ whole genome shotgun (WGS) entry which is preliminary data.</text>
</comment>
<gene>
    <name evidence="3" type="ORF">D3872_12495</name>
</gene>
<keyword evidence="1" id="KW-0472">Membrane</keyword>
<evidence type="ECO:0000313" key="4">
    <source>
        <dbReference type="Proteomes" id="UP000284006"/>
    </source>
</evidence>
<dbReference type="InterPro" id="IPR054288">
    <property type="entry name" value="DUF7024"/>
</dbReference>
<feature type="transmembrane region" description="Helical" evidence="1">
    <location>
        <begin position="251"/>
        <end position="269"/>
    </location>
</feature>
<sequence length="677" mass="73907">MLPVALILFAVYLSGRMTGLYPMVFADEWLYSSAARLQPFEKSILPSWLFLGLFRTTNACGAGFLDCARGLNVLMMAAAAPFIYMVARKVCSKPVSIVLALASILAPISSYVAYFMPETMYFLSFFVFAWTALNFPHAKPLQYGLATGALLGVMSAVKVHALFLLPAHIAFIGYLCVTRYRHDGWLRRALLMAAAACAAMVGVKMALGYLFAGTAGLNFLGNFYGTHATNSTTSFDALLRILPAAMVSLKGHLLALVILMPLPLATLLLHVADARARADSTPYQRSLQMFAVLMLCAAGAMTVMFTATIASAGPEEGVRLHQRYYDFVFPLLLIVAAAPLLAPGTPSFRRRLLVALPMAVLFLFAGRVVPAEYIIGFVDTPELGVLEKSPALFKLWKELVLLVLVVWTLKMRAGVLLFVFLVIPLMTYKTDSQVRRIQEHSRTAGAYDNAGMAASKHLTREQTSKLTVAGDSRAGLTRALFYIDNPAAAIHDLRPGAPFAREDLAPGQDWVLVVGDHKLPDDIRPEIKTADFALVKVKVDHKPLAKVAFAKPLDGGVLAGFEGVAKPEHWGAWSEGKEVRLRFAQPLPKTLNVLLRANAFPPTADQEFVMVVGGQRRPFRLIGVPQDRLFQFETSGAEQSVTIEIPKPVAPKDLGYGTDHRLIGIALTSLEIGTRQD</sequence>
<feature type="transmembrane region" description="Helical" evidence="1">
    <location>
        <begin position="93"/>
        <end position="113"/>
    </location>
</feature>
<dbReference type="Pfam" id="PF22895">
    <property type="entry name" value="DUF7024"/>
    <property type="match status" value="1"/>
</dbReference>
<feature type="transmembrane region" description="Helical" evidence="1">
    <location>
        <begin position="399"/>
        <end position="426"/>
    </location>
</feature>
<feature type="transmembrane region" description="Helical" evidence="1">
    <location>
        <begin position="354"/>
        <end position="379"/>
    </location>
</feature>
<protein>
    <recommendedName>
        <fullName evidence="2">DUF7024 domain-containing protein</fullName>
    </recommendedName>
</protein>
<dbReference type="Proteomes" id="UP000284006">
    <property type="component" value="Unassembled WGS sequence"/>
</dbReference>
<feature type="transmembrane region" description="Helical" evidence="1">
    <location>
        <begin position="157"/>
        <end position="177"/>
    </location>
</feature>
<dbReference type="AlphaFoldDB" id="A0A418XSY1"/>
<dbReference type="EMBL" id="QYUP01000113">
    <property type="protein sequence ID" value="RJG15718.1"/>
    <property type="molecule type" value="Genomic_DNA"/>
</dbReference>
<feature type="transmembrane region" description="Helical" evidence="1">
    <location>
        <begin position="290"/>
        <end position="312"/>
    </location>
</feature>
<reference evidence="3 4" key="1">
    <citation type="submission" date="2018-09" db="EMBL/GenBank/DDBJ databases">
        <authorList>
            <person name="Zhu H."/>
        </authorList>
    </citation>
    <scope>NUCLEOTIDE SEQUENCE [LARGE SCALE GENOMIC DNA]</scope>
    <source>
        <strain evidence="3 4">K1S02-61</strain>
    </source>
</reference>
<keyword evidence="4" id="KW-1185">Reference proteome</keyword>
<keyword evidence="1" id="KW-1133">Transmembrane helix</keyword>